<dbReference type="AlphaFoldDB" id="A0A8X6SQ82"/>
<reference evidence="1" key="1">
    <citation type="submission" date="2020-08" db="EMBL/GenBank/DDBJ databases">
        <title>Multicomponent nature underlies the extraordinary mechanical properties of spider dragline silk.</title>
        <authorList>
            <person name="Kono N."/>
            <person name="Nakamura H."/>
            <person name="Mori M."/>
            <person name="Yoshida Y."/>
            <person name="Ohtoshi R."/>
            <person name="Malay A.D."/>
            <person name="Moran D.A.P."/>
            <person name="Tomita M."/>
            <person name="Numata K."/>
            <person name="Arakawa K."/>
        </authorList>
    </citation>
    <scope>NUCLEOTIDE SEQUENCE</scope>
</reference>
<keyword evidence="2" id="KW-1185">Reference proteome</keyword>
<accession>A0A8X6SQ82</accession>
<protein>
    <submittedName>
        <fullName evidence="1">Uncharacterized protein</fullName>
    </submittedName>
</protein>
<dbReference type="Proteomes" id="UP000887159">
    <property type="component" value="Unassembled WGS sequence"/>
</dbReference>
<evidence type="ECO:0000313" key="2">
    <source>
        <dbReference type="Proteomes" id="UP000887159"/>
    </source>
</evidence>
<comment type="caution">
    <text evidence="1">The sequence shown here is derived from an EMBL/GenBank/DDBJ whole genome shotgun (WGS) entry which is preliminary data.</text>
</comment>
<gene>
    <name evidence="1" type="primary">B7P43_G16760</name>
    <name evidence="1" type="ORF">TNCV_2201211</name>
</gene>
<evidence type="ECO:0000313" key="1">
    <source>
        <dbReference type="EMBL" id="GFY11013.1"/>
    </source>
</evidence>
<name>A0A8X6SQ82_TRICX</name>
<organism evidence="1 2">
    <name type="scientific">Trichonephila clavipes</name>
    <name type="common">Golden silk orbweaver</name>
    <name type="synonym">Nephila clavipes</name>
    <dbReference type="NCBI Taxonomy" id="2585209"/>
    <lineage>
        <taxon>Eukaryota</taxon>
        <taxon>Metazoa</taxon>
        <taxon>Ecdysozoa</taxon>
        <taxon>Arthropoda</taxon>
        <taxon>Chelicerata</taxon>
        <taxon>Arachnida</taxon>
        <taxon>Araneae</taxon>
        <taxon>Araneomorphae</taxon>
        <taxon>Entelegynae</taxon>
        <taxon>Araneoidea</taxon>
        <taxon>Nephilidae</taxon>
        <taxon>Trichonephila</taxon>
    </lineage>
</organism>
<proteinExistence type="predicted"/>
<dbReference type="EMBL" id="BMAU01021303">
    <property type="protein sequence ID" value="GFY11013.1"/>
    <property type="molecule type" value="Genomic_DNA"/>
</dbReference>
<sequence length="218" mass="24763">MRSKTVLITREKVSTAQIPGNPVNKKFLEAFTKSRKRYILHTLVLKLGDQDKSWVPHVACSVCVEELRQWFQVQGFNLKNRKDISYPTIIRAASRHVPHGPHLPIPSPPDTLDNILDDLDQKVSHISSNSDDGYDPGTDEPEIFSQSDFNDLVRDLGLPKDTAEVLGSRLKERHLLNSGVSFSWYIFIEKEIVPFYARGGASFLQQCTCYFGNVQNYV</sequence>